<dbReference type="Pfam" id="PF00069">
    <property type="entry name" value="Pkinase"/>
    <property type="match status" value="1"/>
</dbReference>
<keyword evidence="3" id="KW-0808">Transferase</keyword>
<dbReference type="PANTHER" id="PTHR44167">
    <property type="entry name" value="OVARIAN-SPECIFIC SERINE/THREONINE-PROTEIN KINASE LOK-RELATED"/>
    <property type="match status" value="1"/>
</dbReference>
<accession>A0A194VH24</accession>
<evidence type="ECO:0000313" key="4">
    <source>
        <dbReference type="Proteomes" id="UP000078559"/>
    </source>
</evidence>
<dbReference type="SUPFAM" id="SSF56112">
    <property type="entry name" value="Protein kinase-like (PK-like)"/>
    <property type="match status" value="1"/>
</dbReference>
<gene>
    <name evidence="3" type="ORF">VM1G_10398</name>
</gene>
<dbReference type="GO" id="GO:0005634">
    <property type="term" value="C:nucleus"/>
    <property type="evidence" value="ECO:0007669"/>
    <property type="project" value="TreeGrafter"/>
</dbReference>
<proteinExistence type="predicted"/>
<dbReference type="InterPro" id="IPR011009">
    <property type="entry name" value="Kinase-like_dom_sf"/>
</dbReference>
<keyword evidence="3" id="KW-0418">Kinase</keyword>
<organism evidence="3 4">
    <name type="scientific">Cytospora mali</name>
    <name type="common">Apple Valsa canker fungus</name>
    <name type="synonym">Valsa mali</name>
    <dbReference type="NCBI Taxonomy" id="578113"/>
    <lineage>
        <taxon>Eukaryota</taxon>
        <taxon>Fungi</taxon>
        <taxon>Dikarya</taxon>
        <taxon>Ascomycota</taxon>
        <taxon>Pezizomycotina</taxon>
        <taxon>Sordariomycetes</taxon>
        <taxon>Sordariomycetidae</taxon>
        <taxon>Diaporthales</taxon>
        <taxon>Cytosporaceae</taxon>
        <taxon>Cytospora</taxon>
    </lineage>
</organism>
<dbReference type="GO" id="GO:0004674">
    <property type="term" value="F:protein serine/threonine kinase activity"/>
    <property type="evidence" value="ECO:0007669"/>
    <property type="project" value="TreeGrafter"/>
</dbReference>
<dbReference type="PANTHER" id="PTHR44167:SF24">
    <property type="entry name" value="SERINE_THREONINE-PROTEIN KINASE CHK2"/>
    <property type="match status" value="1"/>
</dbReference>
<reference evidence="3" key="1">
    <citation type="submission" date="2014-12" db="EMBL/GenBank/DDBJ databases">
        <title>Genome Sequence of Valsa Canker Pathogens Uncovers a Specific Adaption of Colonization on Woody Bark.</title>
        <authorList>
            <person name="Yin Z."/>
            <person name="Liu H."/>
            <person name="Gao X."/>
            <person name="Li Z."/>
            <person name="Song N."/>
            <person name="Ke X."/>
            <person name="Dai Q."/>
            <person name="Wu Y."/>
            <person name="Sun Y."/>
            <person name="Xu J.-R."/>
            <person name="Kang Z.K."/>
            <person name="Wang L."/>
            <person name="Huang L."/>
        </authorList>
    </citation>
    <scope>NUCLEOTIDE SEQUENCE [LARGE SCALE GENOMIC DNA]</scope>
    <source>
        <strain evidence="3">03-8</strain>
    </source>
</reference>
<keyword evidence="4" id="KW-1185">Reference proteome</keyword>
<evidence type="ECO:0000259" key="2">
    <source>
        <dbReference type="PROSITE" id="PS50011"/>
    </source>
</evidence>
<dbReference type="Proteomes" id="UP000078559">
    <property type="component" value="Unassembled WGS sequence"/>
</dbReference>
<evidence type="ECO:0000313" key="3">
    <source>
        <dbReference type="EMBL" id="KUI63434.1"/>
    </source>
</evidence>
<dbReference type="EMBL" id="KN796113">
    <property type="protein sequence ID" value="KUI63434.1"/>
    <property type="molecule type" value="Genomic_DNA"/>
</dbReference>
<sequence>MSYTRPGDIAFMIGCFEGDEAGEILQFGEGMNQKFVFIPPKLPGRGQVAWRGQLPTEVQVHSPVFSFPFREKTRRAGCWVLGSDTKLNEIDFKVAKSNRQAVSKKCIKIDFVTHLTGYPILRITNLSDVAKLFIEHGEGASLHLARGDSDEINKPVVVHHPRFTFRIWSPKRSRPQQMRFRSHVQKMHERAITEPPEYWPPLDSGLATVDEDTRTSKDGTVFTKLPMLRQDSGATCSVFSVRKLGPEGVTLCAKQLVRGERESSKVIKTKNDKIENEFQSYRRFSHPHLATVVDIAYIRHDVAPPWLILEYVPFGLGDFLQGKIRWPESPLPPIDPVDIIMQLASFLGWLHREDAVHRDLSPANVRLYPDTERWVVKVIDLGELQSVADVRGLVGTPYFVAPEILKHSCGNEKVDMFSLGVIAFYLFTKVKLRYNPEEETKYMSPEYQARWMRLTVVPKLQEQVDEKFRPLLGGLLALKAENRWSAQKVLNFLWQVSDETRSSSRKRSATPVAYRDIKRRRESETSTIRPPRVSAVSDSSSTTGSFVTAKEYQNDDCSYDGLPSFPASPFVDYHDFNVEAAGDMHLSPKIEYVLGTSCMPDEEDWNFTFTLDDWYNGPRDKEVYPDVGEPQTGLTHNVESSQFGPSCAAGVDSEAETVILPLNRAQTGLTHNVESSQFGPSCAAGADSEAETVILPLNRAQSGLTGTHSLIMRQPAPSSLLIPDTRTLHVPHYITRTESSISTQETALDGVVSCGSSIISGNARTFQ</sequence>
<dbReference type="GO" id="GO:0044773">
    <property type="term" value="P:mitotic DNA damage checkpoint signaling"/>
    <property type="evidence" value="ECO:0007669"/>
    <property type="project" value="TreeGrafter"/>
</dbReference>
<dbReference type="SMR" id="A0A194VH24"/>
<evidence type="ECO:0000256" key="1">
    <source>
        <dbReference type="SAM" id="MobiDB-lite"/>
    </source>
</evidence>
<dbReference type="InterPro" id="IPR000719">
    <property type="entry name" value="Prot_kinase_dom"/>
</dbReference>
<dbReference type="OrthoDB" id="5089838at2759"/>
<dbReference type="AlphaFoldDB" id="A0A194VH24"/>
<name>A0A194VH24_CYTMA</name>
<dbReference type="Gene3D" id="1.10.510.10">
    <property type="entry name" value="Transferase(Phosphotransferase) domain 1"/>
    <property type="match status" value="1"/>
</dbReference>
<feature type="domain" description="Protein kinase" evidence="2">
    <location>
        <begin position="224"/>
        <end position="495"/>
    </location>
</feature>
<feature type="region of interest" description="Disordered" evidence="1">
    <location>
        <begin position="519"/>
        <end position="540"/>
    </location>
</feature>
<dbReference type="GO" id="GO:0005737">
    <property type="term" value="C:cytoplasm"/>
    <property type="evidence" value="ECO:0007669"/>
    <property type="project" value="TreeGrafter"/>
</dbReference>
<protein>
    <submittedName>
        <fullName evidence="3">Serine/threonine-protein kinase DCLK3</fullName>
    </submittedName>
</protein>
<dbReference type="GO" id="GO:0005524">
    <property type="term" value="F:ATP binding"/>
    <property type="evidence" value="ECO:0007669"/>
    <property type="project" value="InterPro"/>
</dbReference>
<dbReference type="PROSITE" id="PS50011">
    <property type="entry name" value="PROTEIN_KINASE_DOM"/>
    <property type="match status" value="1"/>
</dbReference>